<evidence type="ECO:0000259" key="10">
    <source>
        <dbReference type="PROSITE" id="PS50014"/>
    </source>
</evidence>
<dbReference type="Gene3D" id="1.20.920.10">
    <property type="entry name" value="Bromodomain-like"/>
    <property type="match status" value="2"/>
</dbReference>
<dbReference type="InterPro" id="IPR018359">
    <property type="entry name" value="Bromodomain_CS"/>
</dbReference>
<dbReference type="GO" id="GO:0006338">
    <property type="term" value="P:chromatin remodeling"/>
    <property type="evidence" value="ECO:0007669"/>
    <property type="project" value="InterPro"/>
</dbReference>
<evidence type="ECO:0000256" key="7">
    <source>
        <dbReference type="ARBA" id="ARBA00023242"/>
    </source>
</evidence>
<dbReference type="GO" id="GO:0006368">
    <property type="term" value="P:transcription elongation by RNA polymerase II"/>
    <property type="evidence" value="ECO:0007669"/>
    <property type="project" value="TreeGrafter"/>
</dbReference>
<dbReference type="InterPro" id="IPR001487">
    <property type="entry name" value="Bromodomain"/>
</dbReference>
<dbReference type="Proteomes" id="UP000268321">
    <property type="component" value="Unassembled WGS sequence"/>
</dbReference>
<evidence type="ECO:0000256" key="2">
    <source>
        <dbReference type="ARBA" id="ARBA00022737"/>
    </source>
</evidence>
<dbReference type="GO" id="GO:0016586">
    <property type="term" value="C:RSC-type complex"/>
    <property type="evidence" value="ECO:0007669"/>
    <property type="project" value="InterPro"/>
</dbReference>
<proteinExistence type="predicted"/>
<dbReference type="SMART" id="SM00297">
    <property type="entry name" value="BROMO"/>
    <property type="match status" value="2"/>
</dbReference>
<evidence type="ECO:0000256" key="3">
    <source>
        <dbReference type="ARBA" id="ARBA00022853"/>
    </source>
</evidence>
<protein>
    <submittedName>
        <fullName evidence="11">Bromodomain-containing protein</fullName>
    </submittedName>
</protein>
<dbReference type="AlphaFoldDB" id="A0A4P9ZHY6"/>
<evidence type="ECO:0000313" key="12">
    <source>
        <dbReference type="Proteomes" id="UP000268321"/>
    </source>
</evidence>
<feature type="domain" description="Bromo" evidence="10">
    <location>
        <begin position="38"/>
        <end position="108"/>
    </location>
</feature>
<dbReference type="PROSITE" id="PS00633">
    <property type="entry name" value="BROMODOMAIN_1"/>
    <property type="match status" value="1"/>
</dbReference>
<dbReference type="PROSITE" id="PS50014">
    <property type="entry name" value="BROMODOMAIN_2"/>
    <property type="match status" value="2"/>
</dbReference>
<dbReference type="CDD" id="cd04369">
    <property type="entry name" value="Bromodomain"/>
    <property type="match status" value="2"/>
</dbReference>
<feature type="domain" description="Bromo" evidence="10">
    <location>
        <begin position="154"/>
        <end position="231"/>
    </location>
</feature>
<sequence length="574" mass="64945">MVRAKRTATEMDPSQRGDIGAYLRSILDSVQTLQDEAETRYLVSAFLKLPSKKIYPDYYTLIDQPISLAEILRNLARGEYADTALFVADVSLMHQNAVRYNDPDSWIVADARKILEFVEENVDAEPDFPEPDTKLLAQMCLSVLDGVIAHLFPEEGVLSDPFLYNVDPEEYPEYYSVIQHPTSFENIKAQLRVSLFSPTASVADNLAAFYNETDLIFTNAQTYNDPSSLIHEDLKKLQLLFKEKFLALQTSLLGKLHTGLTLKIKPLKEATTKLKLTFKSKPESPIPESLSFTEEPPKKRRGRKPKKLIEEEQRQAALELQLKREAEGIFESEEDDGGHWAAFEFHAMGKHYDIPSNNTVFIRRVAFSSGQNIADQVVSAAVAVQPQTIPNKAEITRRSFFPDAPVANAATLFDYQFESIGYSSKAYTVALPPDSNSAVCMKIALHEFIYNLKKDGLVDGQGRLRARAEEDFMVSMFVNDEEIGGGVQISEELDALDNKTKLLSLQYDLKMSYGLNVVNFELRLSPELAKRLRKRKTPEESTELAGRHTRHQLQQLKLNWEVEKFTLYVVSLLA</sequence>
<keyword evidence="5 8" id="KW-0103">Bromodomain</keyword>
<dbReference type="PRINTS" id="PR00503">
    <property type="entry name" value="BROMODOMAIN"/>
</dbReference>
<keyword evidence="6" id="KW-0804">Transcription</keyword>
<evidence type="ECO:0000256" key="4">
    <source>
        <dbReference type="ARBA" id="ARBA00023015"/>
    </source>
</evidence>
<organism evidence="11 12">
    <name type="scientific">Metschnikowia bicuspidata</name>
    <dbReference type="NCBI Taxonomy" id="27322"/>
    <lineage>
        <taxon>Eukaryota</taxon>
        <taxon>Fungi</taxon>
        <taxon>Dikarya</taxon>
        <taxon>Ascomycota</taxon>
        <taxon>Saccharomycotina</taxon>
        <taxon>Pichiomycetes</taxon>
        <taxon>Metschnikowiaceae</taxon>
        <taxon>Metschnikowia</taxon>
    </lineage>
</organism>
<evidence type="ECO:0000313" key="11">
    <source>
        <dbReference type="EMBL" id="RKP32787.1"/>
    </source>
</evidence>
<reference evidence="12" key="1">
    <citation type="journal article" date="2018" name="Nat. Microbiol.">
        <title>Leveraging single-cell genomics to expand the fungal tree of life.</title>
        <authorList>
            <person name="Ahrendt S.R."/>
            <person name="Quandt C.A."/>
            <person name="Ciobanu D."/>
            <person name="Clum A."/>
            <person name="Salamov A."/>
            <person name="Andreopoulos B."/>
            <person name="Cheng J.F."/>
            <person name="Woyke T."/>
            <person name="Pelin A."/>
            <person name="Henrissat B."/>
            <person name="Reynolds N.K."/>
            <person name="Benny G.L."/>
            <person name="Smith M.E."/>
            <person name="James T.Y."/>
            <person name="Grigoriev I.V."/>
        </authorList>
    </citation>
    <scope>NUCLEOTIDE SEQUENCE [LARGE SCALE GENOMIC DNA]</scope>
    <source>
        <strain evidence="12">Baker2002</strain>
    </source>
</reference>
<dbReference type="OrthoDB" id="1742084at2759"/>
<name>A0A4P9ZHY6_9ASCO</name>
<evidence type="ECO:0000256" key="9">
    <source>
        <dbReference type="SAM" id="MobiDB-lite"/>
    </source>
</evidence>
<evidence type="ECO:0000256" key="6">
    <source>
        <dbReference type="ARBA" id="ARBA00023163"/>
    </source>
</evidence>
<gene>
    <name evidence="11" type="ORF">METBISCDRAFT_29364</name>
</gene>
<evidence type="ECO:0000256" key="1">
    <source>
        <dbReference type="ARBA" id="ARBA00004123"/>
    </source>
</evidence>
<keyword evidence="2" id="KW-0677">Repeat</keyword>
<keyword evidence="4" id="KW-0805">Transcription regulation</keyword>
<dbReference type="Pfam" id="PF00439">
    <property type="entry name" value="Bromodomain"/>
    <property type="match status" value="2"/>
</dbReference>
<keyword evidence="12" id="KW-1185">Reference proteome</keyword>
<feature type="region of interest" description="Disordered" evidence="9">
    <location>
        <begin position="280"/>
        <end position="308"/>
    </location>
</feature>
<evidence type="ECO:0000256" key="5">
    <source>
        <dbReference type="ARBA" id="ARBA00023117"/>
    </source>
</evidence>
<dbReference type="GO" id="GO:0003682">
    <property type="term" value="F:chromatin binding"/>
    <property type="evidence" value="ECO:0007669"/>
    <property type="project" value="TreeGrafter"/>
</dbReference>
<keyword evidence="3" id="KW-0156">Chromatin regulator</keyword>
<dbReference type="InterPro" id="IPR037382">
    <property type="entry name" value="Rsc/polybromo"/>
</dbReference>
<dbReference type="PANTHER" id="PTHR16062:SF19">
    <property type="entry name" value="PROTEIN POLYBROMO-1"/>
    <property type="match status" value="1"/>
</dbReference>
<keyword evidence="7" id="KW-0539">Nucleus</keyword>
<comment type="subcellular location">
    <subcellularLocation>
        <location evidence="1">Nucleus</location>
    </subcellularLocation>
</comment>
<dbReference type="SUPFAM" id="SSF47370">
    <property type="entry name" value="Bromodomain"/>
    <property type="match status" value="2"/>
</dbReference>
<dbReference type="PANTHER" id="PTHR16062">
    <property type="entry name" value="SWI/SNF-RELATED"/>
    <property type="match status" value="1"/>
</dbReference>
<dbReference type="InterPro" id="IPR036427">
    <property type="entry name" value="Bromodomain-like_sf"/>
</dbReference>
<evidence type="ECO:0000256" key="8">
    <source>
        <dbReference type="PROSITE-ProRule" id="PRU00035"/>
    </source>
</evidence>
<dbReference type="EMBL" id="ML004429">
    <property type="protein sequence ID" value="RKP32787.1"/>
    <property type="molecule type" value="Genomic_DNA"/>
</dbReference>
<accession>A0A4P9ZHY6</accession>